<evidence type="ECO:0000313" key="2">
    <source>
        <dbReference type="EMBL" id="KAF4581071.1"/>
    </source>
</evidence>
<accession>A0A8H4VAJ8</accession>
<evidence type="ECO:0000313" key="3">
    <source>
        <dbReference type="Proteomes" id="UP000562929"/>
    </source>
</evidence>
<evidence type="ECO:0000256" key="1">
    <source>
        <dbReference type="SAM" id="MobiDB-lite"/>
    </source>
</evidence>
<feature type="region of interest" description="Disordered" evidence="1">
    <location>
        <begin position="233"/>
        <end position="259"/>
    </location>
</feature>
<dbReference type="AlphaFoldDB" id="A0A8H4VAJ8"/>
<feature type="region of interest" description="Disordered" evidence="1">
    <location>
        <begin position="34"/>
        <end position="192"/>
    </location>
</feature>
<dbReference type="Proteomes" id="UP000562929">
    <property type="component" value="Unassembled WGS sequence"/>
</dbReference>
<protein>
    <submittedName>
        <fullName evidence="2">Uncharacterized protein</fullName>
    </submittedName>
</protein>
<proteinExistence type="predicted"/>
<sequence length="259" mass="27907">MASSKSSQTATLFPAFSMSVSSLRLFDAATDKLDRRAVRRDPSFDPVMLPQKTLTEPMSRPRSRSRFWGSRVSSILPPLMSSPADSQPRLLRRKPPPSAPAEVSPVSQHSPVLAHLPSRPPSDASVKTDELDSPSAQTLSSVSLSLHQSPVASSADMPPSFSLSSLENAHTHHTASTTPSPESKPVEPSKRRNSVINSLALADNAPRPGRLQKGLSHIRRRSTSLYQLPLICEPSPDTMPLPSQPAEAAGASPPNPRLR</sequence>
<feature type="region of interest" description="Disordered" evidence="1">
    <location>
        <begin position="201"/>
        <end position="220"/>
    </location>
</feature>
<keyword evidence="3" id="KW-1185">Reference proteome</keyword>
<name>A0A8H4VAJ8_9HYPO</name>
<feature type="compositionally biased region" description="Basic and acidic residues" evidence="1">
    <location>
        <begin position="34"/>
        <end position="43"/>
    </location>
</feature>
<organism evidence="2 3">
    <name type="scientific">Ophiocordyceps camponoti-floridani</name>
    <dbReference type="NCBI Taxonomy" id="2030778"/>
    <lineage>
        <taxon>Eukaryota</taxon>
        <taxon>Fungi</taxon>
        <taxon>Dikarya</taxon>
        <taxon>Ascomycota</taxon>
        <taxon>Pezizomycotina</taxon>
        <taxon>Sordariomycetes</taxon>
        <taxon>Hypocreomycetidae</taxon>
        <taxon>Hypocreales</taxon>
        <taxon>Ophiocordycipitaceae</taxon>
        <taxon>Ophiocordyceps</taxon>
    </lineage>
</organism>
<feature type="compositionally biased region" description="Low complexity" evidence="1">
    <location>
        <begin position="174"/>
        <end position="183"/>
    </location>
</feature>
<comment type="caution">
    <text evidence="2">The sequence shown here is derived from an EMBL/GenBank/DDBJ whole genome shotgun (WGS) entry which is preliminary data.</text>
</comment>
<reference evidence="2 3" key="1">
    <citation type="journal article" date="2020" name="G3 (Bethesda)">
        <title>Genetic Underpinnings of Host Manipulation by Ophiocordyceps as Revealed by Comparative Transcriptomics.</title>
        <authorList>
            <person name="Will I."/>
            <person name="Das B."/>
            <person name="Trinh T."/>
            <person name="Brachmann A."/>
            <person name="Ohm R.A."/>
            <person name="de Bekker C."/>
        </authorList>
    </citation>
    <scope>NUCLEOTIDE SEQUENCE [LARGE SCALE GENOMIC DNA]</scope>
    <source>
        <strain evidence="2 3">EC05</strain>
    </source>
</reference>
<gene>
    <name evidence="2" type="ORF">GQ602_007208</name>
</gene>
<dbReference type="EMBL" id="JAACLJ010000009">
    <property type="protein sequence ID" value="KAF4581071.1"/>
    <property type="molecule type" value="Genomic_DNA"/>
</dbReference>
<feature type="compositionally biased region" description="Polar residues" evidence="1">
    <location>
        <begin position="134"/>
        <end position="152"/>
    </location>
</feature>